<dbReference type="InterPro" id="IPR013096">
    <property type="entry name" value="Cupin_2"/>
</dbReference>
<reference evidence="3 4" key="1">
    <citation type="submission" date="2019-07" db="EMBL/GenBank/DDBJ databases">
        <title>Genomic Encyclopedia of Type Strains, Phase III (KMG-III): the genomes of soil and plant-associated and newly described type strains.</title>
        <authorList>
            <person name="Whitman W."/>
        </authorList>
    </citation>
    <scope>NUCLEOTIDE SEQUENCE [LARGE SCALE GENOMIC DNA]</scope>
    <source>
        <strain evidence="3 4">BL24</strain>
    </source>
</reference>
<dbReference type="RefSeq" id="WP_148930200.1">
    <property type="nucleotide sequence ID" value="NZ_VNHS01000006.1"/>
</dbReference>
<feature type="domain" description="Cupin type-2" evidence="2">
    <location>
        <begin position="33"/>
        <end position="100"/>
    </location>
</feature>
<evidence type="ECO:0000259" key="2">
    <source>
        <dbReference type="Pfam" id="PF07883"/>
    </source>
</evidence>
<dbReference type="EMBL" id="VNHS01000006">
    <property type="protein sequence ID" value="TYP73759.1"/>
    <property type="molecule type" value="Genomic_DNA"/>
</dbReference>
<dbReference type="Gene3D" id="2.60.120.10">
    <property type="entry name" value="Jelly Rolls"/>
    <property type="match status" value="1"/>
</dbReference>
<evidence type="ECO:0000313" key="3">
    <source>
        <dbReference type="EMBL" id="TYP73759.1"/>
    </source>
</evidence>
<gene>
    <name evidence="3" type="ORF">BCM02_10635</name>
</gene>
<sequence length="127" mass="14330">MKTNKAAAPHYKWGDDCDGWRLVDRPDQSIIHERMPAGTSEERHYHERAHQFFFVLSGSAVMEIEGEQHHLQRQEGIEVASGLRHCIRNEAAEPVEFLVISAPTTRGDRIAAPPVYVREAAKSGDAR</sequence>
<evidence type="ECO:0000256" key="1">
    <source>
        <dbReference type="ARBA" id="ARBA00022723"/>
    </source>
</evidence>
<evidence type="ECO:0000313" key="4">
    <source>
        <dbReference type="Proteomes" id="UP000323257"/>
    </source>
</evidence>
<accession>A0A5S5C3P4</accession>
<dbReference type="SUPFAM" id="SSF51182">
    <property type="entry name" value="RmlC-like cupins"/>
    <property type="match status" value="1"/>
</dbReference>
<dbReference type="AlphaFoldDB" id="A0A5S5C3P4"/>
<dbReference type="PANTHER" id="PTHR35848:SF9">
    <property type="entry name" value="SLL1358 PROTEIN"/>
    <property type="match status" value="1"/>
</dbReference>
<dbReference type="InterPro" id="IPR051610">
    <property type="entry name" value="GPI/OXD"/>
</dbReference>
<comment type="caution">
    <text evidence="3">The sequence shown here is derived from an EMBL/GenBank/DDBJ whole genome shotgun (WGS) entry which is preliminary data.</text>
</comment>
<name>A0A5S5C3P4_9BACL</name>
<dbReference type="GO" id="GO:0046872">
    <property type="term" value="F:metal ion binding"/>
    <property type="evidence" value="ECO:0007669"/>
    <property type="project" value="UniProtKB-KW"/>
</dbReference>
<dbReference type="PANTHER" id="PTHR35848">
    <property type="entry name" value="OXALATE-BINDING PROTEIN"/>
    <property type="match status" value="1"/>
</dbReference>
<dbReference type="Pfam" id="PF07883">
    <property type="entry name" value="Cupin_2"/>
    <property type="match status" value="1"/>
</dbReference>
<dbReference type="InterPro" id="IPR011051">
    <property type="entry name" value="RmlC_Cupin_sf"/>
</dbReference>
<dbReference type="OrthoDB" id="9806121at2"/>
<keyword evidence="1" id="KW-0479">Metal-binding</keyword>
<protein>
    <submittedName>
        <fullName evidence="3">Cupin domain-containing protein</fullName>
    </submittedName>
</protein>
<organism evidence="3 4">
    <name type="scientific">Paenibacillus methanolicus</name>
    <dbReference type="NCBI Taxonomy" id="582686"/>
    <lineage>
        <taxon>Bacteria</taxon>
        <taxon>Bacillati</taxon>
        <taxon>Bacillota</taxon>
        <taxon>Bacilli</taxon>
        <taxon>Bacillales</taxon>
        <taxon>Paenibacillaceae</taxon>
        <taxon>Paenibacillus</taxon>
    </lineage>
</organism>
<dbReference type="InterPro" id="IPR014710">
    <property type="entry name" value="RmlC-like_jellyroll"/>
</dbReference>
<dbReference type="Proteomes" id="UP000323257">
    <property type="component" value="Unassembled WGS sequence"/>
</dbReference>
<keyword evidence="4" id="KW-1185">Reference proteome</keyword>
<proteinExistence type="predicted"/>